<reference evidence="1 2" key="1">
    <citation type="submission" date="2020-03" db="EMBL/GenBank/DDBJ databases">
        <title>WGS of actinomycetes isolated from Thailand.</title>
        <authorList>
            <person name="Thawai C."/>
        </authorList>
    </citation>
    <scope>NUCLEOTIDE SEQUENCE [LARGE SCALE GENOMIC DNA]</scope>
    <source>
        <strain evidence="1 2">PLAI 1-29</strain>
    </source>
</reference>
<name>A0ABX1BRB6_9ACTN</name>
<keyword evidence="2" id="KW-1185">Reference proteome</keyword>
<comment type="caution">
    <text evidence="1">The sequence shown here is derived from an EMBL/GenBank/DDBJ whole genome shotgun (WGS) entry which is preliminary data.</text>
</comment>
<dbReference type="Proteomes" id="UP000695264">
    <property type="component" value="Unassembled WGS sequence"/>
</dbReference>
<dbReference type="EMBL" id="JAATEN010000004">
    <property type="protein sequence ID" value="NJQ00257.1"/>
    <property type="molecule type" value="Genomic_DNA"/>
</dbReference>
<gene>
    <name evidence="1" type="ORF">HCK00_06840</name>
</gene>
<accession>A0ABX1BRB6</accession>
<organism evidence="1 2">
    <name type="scientific">Streptomyces zingiberis</name>
    <dbReference type="NCBI Taxonomy" id="2053010"/>
    <lineage>
        <taxon>Bacteria</taxon>
        <taxon>Bacillati</taxon>
        <taxon>Actinomycetota</taxon>
        <taxon>Actinomycetes</taxon>
        <taxon>Kitasatosporales</taxon>
        <taxon>Streptomycetaceae</taxon>
        <taxon>Streptomyces</taxon>
    </lineage>
</organism>
<protein>
    <submittedName>
        <fullName evidence="1">Uncharacterized protein</fullName>
    </submittedName>
</protein>
<sequence length="84" mass="9537">MLNPSYSLDVPEDFDDSDAETGVHPMARKLFLGKNAAQVFSKAHAWVAEHDIHIADVSWDFLTDEDEPYCLSVYFTFELPATEE</sequence>
<evidence type="ECO:0000313" key="2">
    <source>
        <dbReference type="Proteomes" id="UP000695264"/>
    </source>
</evidence>
<evidence type="ECO:0000313" key="1">
    <source>
        <dbReference type="EMBL" id="NJQ00257.1"/>
    </source>
</evidence>
<proteinExistence type="predicted"/>
<dbReference type="RefSeq" id="WP_168100868.1">
    <property type="nucleotide sequence ID" value="NZ_JAATEN010000004.1"/>
</dbReference>